<name>A0ABD2BJM6_VESMC</name>
<accession>A0ABD2BJM6</accession>
<sequence>MLSSKPILWFGPPSSNCRSLLNRCIEAGTEFSSPCISSNSPRQREASSSSRPRVLKIFHFGRDLCQSRQETAKKLAVCCSFPSTRSCLTYALTGSPVVKPHKDIYEHPRSRVNERGELQCTSSPLRVLVGSFSTYQLLLSSFVFRNPDSRIYERTYLPMELQEENIGQSPRGNTRRD</sequence>
<dbReference type="AlphaFoldDB" id="A0ABD2BJM6"/>
<organism evidence="1 2">
    <name type="scientific">Vespula maculifrons</name>
    <name type="common">Eastern yellow jacket</name>
    <name type="synonym">Wasp</name>
    <dbReference type="NCBI Taxonomy" id="7453"/>
    <lineage>
        <taxon>Eukaryota</taxon>
        <taxon>Metazoa</taxon>
        <taxon>Ecdysozoa</taxon>
        <taxon>Arthropoda</taxon>
        <taxon>Hexapoda</taxon>
        <taxon>Insecta</taxon>
        <taxon>Pterygota</taxon>
        <taxon>Neoptera</taxon>
        <taxon>Endopterygota</taxon>
        <taxon>Hymenoptera</taxon>
        <taxon>Apocrita</taxon>
        <taxon>Aculeata</taxon>
        <taxon>Vespoidea</taxon>
        <taxon>Vespidae</taxon>
        <taxon>Vespinae</taxon>
        <taxon>Vespula</taxon>
    </lineage>
</organism>
<reference evidence="1 2" key="1">
    <citation type="journal article" date="2024" name="Ann. Entomol. Soc. Am.">
        <title>Genomic analyses of the southern and eastern yellowjacket wasps (Hymenoptera: Vespidae) reveal evolutionary signatures of social life.</title>
        <authorList>
            <person name="Catto M.A."/>
            <person name="Caine P.B."/>
            <person name="Orr S.E."/>
            <person name="Hunt B.G."/>
            <person name="Goodisman M.A.D."/>
        </authorList>
    </citation>
    <scope>NUCLEOTIDE SEQUENCE [LARGE SCALE GENOMIC DNA]</scope>
    <source>
        <strain evidence="1">232</strain>
        <tissue evidence="1">Head and thorax</tissue>
    </source>
</reference>
<dbReference type="Proteomes" id="UP001607303">
    <property type="component" value="Unassembled WGS sequence"/>
</dbReference>
<gene>
    <name evidence="1" type="ORF">V1477_015207</name>
</gene>
<keyword evidence="2" id="KW-1185">Reference proteome</keyword>
<protein>
    <submittedName>
        <fullName evidence="1">Uncharacterized protein</fullName>
    </submittedName>
</protein>
<evidence type="ECO:0000313" key="2">
    <source>
        <dbReference type="Proteomes" id="UP001607303"/>
    </source>
</evidence>
<comment type="caution">
    <text evidence="1">The sequence shown here is derived from an EMBL/GenBank/DDBJ whole genome shotgun (WGS) entry which is preliminary data.</text>
</comment>
<evidence type="ECO:0000313" key="1">
    <source>
        <dbReference type="EMBL" id="KAL2732966.1"/>
    </source>
</evidence>
<dbReference type="EMBL" id="JAYRBN010000075">
    <property type="protein sequence ID" value="KAL2732966.1"/>
    <property type="molecule type" value="Genomic_DNA"/>
</dbReference>
<proteinExistence type="predicted"/>